<dbReference type="PROSITE" id="PS01090">
    <property type="entry name" value="TATD_2"/>
    <property type="match status" value="1"/>
</dbReference>
<dbReference type="AlphaFoldDB" id="A0A3B0R5H5"/>
<evidence type="ECO:0000256" key="2">
    <source>
        <dbReference type="ARBA" id="ARBA00022801"/>
    </source>
</evidence>
<reference evidence="3" key="1">
    <citation type="submission" date="2018-06" db="EMBL/GenBank/DDBJ databases">
        <authorList>
            <person name="Zhirakovskaya E."/>
        </authorList>
    </citation>
    <scope>NUCLEOTIDE SEQUENCE</scope>
</reference>
<keyword evidence="1" id="KW-0479">Metal-binding</keyword>
<organism evidence="3">
    <name type="scientific">hydrothermal vent metagenome</name>
    <dbReference type="NCBI Taxonomy" id="652676"/>
    <lineage>
        <taxon>unclassified sequences</taxon>
        <taxon>metagenomes</taxon>
        <taxon>ecological metagenomes</taxon>
    </lineage>
</organism>
<protein>
    <submittedName>
        <fullName evidence="3">Uncharacterized metal-dependent hydrolase YcfH</fullName>
    </submittedName>
</protein>
<dbReference type="InterPro" id="IPR015991">
    <property type="entry name" value="TatD/YcfH-like"/>
</dbReference>
<dbReference type="SUPFAM" id="SSF51556">
    <property type="entry name" value="Metallo-dependent hydrolases"/>
    <property type="match status" value="1"/>
</dbReference>
<dbReference type="GO" id="GO:0046872">
    <property type="term" value="F:metal ion binding"/>
    <property type="evidence" value="ECO:0007669"/>
    <property type="project" value="UniProtKB-KW"/>
</dbReference>
<dbReference type="Gene3D" id="3.20.20.140">
    <property type="entry name" value="Metal-dependent hydrolases"/>
    <property type="match status" value="1"/>
</dbReference>
<dbReference type="CDD" id="cd01310">
    <property type="entry name" value="TatD_DNAse"/>
    <property type="match status" value="1"/>
</dbReference>
<gene>
    <name evidence="3" type="ORF">MNBD_ALPHA06-1700</name>
</gene>
<evidence type="ECO:0000256" key="1">
    <source>
        <dbReference type="ARBA" id="ARBA00022723"/>
    </source>
</evidence>
<dbReference type="PIRSF" id="PIRSF005902">
    <property type="entry name" value="DNase_TatD"/>
    <property type="match status" value="1"/>
</dbReference>
<dbReference type="GO" id="GO:0004536">
    <property type="term" value="F:DNA nuclease activity"/>
    <property type="evidence" value="ECO:0007669"/>
    <property type="project" value="InterPro"/>
</dbReference>
<dbReference type="PANTHER" id="PTHR46124:SF2">
    <property type="entry name" value="D-AMINOACYL-TRNA DEACYLASE"/>
    <property type="match status" value="1"/>
</dbReference>
<dbReference type="FunFam" id="3.20.20.140:FF:000005">
    <property type="entry name" value="TatD family hydrolase"/>
    <property type="match status" value="1"/>
</dbReference>
<dbReference type="GO" id="GO:0016788">
    <property type="term" value="F:hydrolase activity, acting on ester bonds"/>
    <property type="evidence" value="ECO:0007669"/>
    <property type="project" value="InterPro"/>
</dbReference>
<dbReference type="NCBIfam" id="TIGR00010">
    <property type="entry name" value="YchF/TatD family DNA exonuclease"/>
    <property type="match status" value="1"/>
</dbReference>
<dbReference type="InterPro" id="IPR032466">
    <property type="entry name" value="Metal_Hydrolase"/>
</dbReference>
<evidence type="ECO:0000313" key="3">
    <source>
        <dbReference type="EMBL" id="VAV88470.1"/>
    </source>
</evidence>
<dbReference type="Pfam" id="PF01026">
    <property type="entry name" value="TatD_DNase"/>
    <property type="match status" value="1"/>
</dbReference>
<accession>A0A3B0R5H5</accession>
<dbReference type="InterPro" id="IPR001130">
    <property type="entry name" value="TatD-like"/>
</dbReference>
<name>A0A3B0R5H5_9ZZZZ</name>
<dbReference type="GO" id="GO:0005829">
    <property type="term" value="C:cytosol"/>
    <property type="evidence" value="ECO:0007669"/>
    <property type="project" value="TreeGrafter"/>
</dbReference>
<dbReference type="InterPro" id="IPR018228">
    <property type="entry name" value="DNase_TatD-rel_CS"/>
</dbReference>
<proteinExistence type="predicted"/>
<sequence>MIIDTHANLHNAAFADDLPEILQRAKMAGISHMVSICCQMDEFAPALHIAKTNPNIWCTVGVHPHYAEQHPDLTVDDLVERATHEQVIAIGETGLDYHYSYSPRAAQIANLRIHFEAARQTGLPLVLHTREADEDMSRILQQEIDKGPVRFVLHSYTSGAELARLGCALGGYFSVNGIASFKTAEQVRQVIGEIMPDERIMLETDCPYLAPIPHRGKRNEPAFLPLVRDQLATIKGWTIEQTEARTNAAFFNLFTKAARR</sequence>
<dbReference type="PANTHER" id="PTHR46124">
    <property type="entry name" value="D-AMINOACYL-TRNA DEACYLASE"/>
    <property type="match status" value="1"/>
</dbReference>
<keyword evidence="2 3" id="KW-0378">Hydrolase</keyword>
<dbReference type="EMBL" id="UOEE01000066">
    <property type="protein sequence ID" value="VAV88470.1"/>
    <property type="molecule type" value="Genomic_DNA"/>
</dbReference>